<dbReference type="eggNOG" id="COG1226">
    <property type="taxonomic scope" value="Bacteria"/>
</dbReference>
<reference evidence="3 4" key="1">
    <citation type="journal article" date="2013" name="Genome Announc.">
        <title>Genome Sequence of the Polycyclic Aromatic Hydrocarbon-Degrading Bacterium Strain Marinobacter nanhaiticus D15-8WT.</title>
        <authorList>
            <person name="Cui Z."/>
            <person name="Gao W."/>
            <person name="Li Q."/>
            <person name="Xu G."/>
            <person name="Zheng L."/>
        </authorList>
    </citation>
    <scope>NUCLEOTIDE SEQUENCE [LARGE SCALE GENOMIC DNA]</scope>
    <source>
        <strain evidence="3 4">D15-8W</strain>
    </source>
</reference>
<gene>
    <name evidence="3" type="ORF">J057_14175</name>
</gene>
<dbReference type="SUPFAM" id="SSF51735">
    <property type="entry name" value="NAD(P)-binding Rossmann-fold domains"/>
    <property type="match status" value="1"/>
</dbReference>
<dbReference type="Pfam" id="PF07885">
    <property type="entry name" value="Ion_trans_2"/>
    <property type="match status" value="1"/>
</dbReference>
<dbReference type="InterPro" id="IPR013099">
    <property type="entry name" value="K_chnl_dom"/>
</dbReference>
<dbReference type="EMBL" id="APLQ01000014">
    <property type="protein sequence ID" value="ENO12555.2"/>
    <property type="molecule type" value="Genomic_DNA"/>
</dbReference>
<dbReference type="OrthoDB" id="9813518at2"/>
<dbReference type="Gene3D" id="1.10.287.70">
    <property type="match status" value="1"/>
</dbReference>
<keyword evidence="1" id="KW-0472">Membrane</keyword>
<feature type="domain" description="Potassium channel" evidence="2">
    <location>
        <begin position="37"/>
        <end position="100"/>
    </location>
</feature>
<evidence type="ECO:0000313" key="4">
    <source>
        <dbReference type="Proteomes" id="UP000013165"/>
    </source>
</evidence>
<keyword evidence="3" id="KW-0406">Ion transport</keyword>
<dbReference type="PANTHER" id="PTHR43833:SF9">
    <property type="entry name" value="POTASSIUM CHANNEL PROTEIN YUGO-RELATED"/>
    <property type="match status" value="1"/>
</dbReference>
<evidence type="ECO:0000259" key="2">
    <source>
        <dbReference type="Pfam" id="PF07885"/>
    </source>
</evidence>
<dbReference type="PANTHER" id="PTHR43833">
    <property type="entry name" value="POTASSIUM CHANNEL PROTEIN 2-RELATED-RELATED"/>
    <property type="match status" value="1"/>
</dbReference>
<organism evidence="3 4">
    <name type="scientific">Marinobacter nanhaiticus D15-8W</name>
    <dbReference type="NCBI Taxonomy" id="626887"/>
    <lineage>
        <taxon>Bacteria</taxon>
        <taxon>Pseudomonadati</taxon>
        <taxon>Pseudomonadota</taxon>
        <taxon>Gammaproteobacteria</taxon>
        <taxon>Pseudomonadales</taxon>
        <taxon>Marinobacteraceae</taxon>
        <taxon>Marinobacter</taxon>
    </lineage>
</organism>
<keyword evidence="1" id="KW-0812">Transmembrane</keyword>
<accession>N6VQR9</accession>
<evidence type="ECO:0000313" key="3">
    <source>
        <dbReference type="EMBL" id="ENO12555.2"/>
    </source>
</evidence>
<dbReference type="GO" id="GO:0034220">
    <property type="term" value="P:monoatomic ion transmembrane transport"/>
    <property type="evidence" value="ECO:0007669"/>
    <property type="project" value="UniProtKB-KW"/>
</dbReference>
<sequence length="394" mass="45002">MNKDRRAITAEHHFSHLPMSGVIRQRIKRLLIALLSLVGIHIIAMMTFEGLSLLEAFWLTFTTLATVGYGDISPQTPWGRLITVAVMYIMAITVLTLIVSDYIEYRFYRRERILTGRWRYNMKNHIVIINTPKYGGQQYFLRLSSQIRAVPGYESVPIQILTQQYPEGLPPELRDAGLVHYHGSGGDPQALRAVNIIDARHIIVLAPDESDPDSDSVTFNIAHRLNDLKLCHRATLECVRDEDRHRYTTMGIRTVIRPVRTYPEIMVRAVVSPGSEKVLEDLFNYQNDHPHRYELNLDDLTWADIVSALIRHGIGTALAYIDEENRVVCHPEPDKEVEGRGLIVLVKSADTPPTEELVDALDRYRAFLERWHNLQDDQPQAGATIPKVPTDKQD</sequence>
<dbReference type="InterPro" id="IPR036291">
    <property type="entry name" value="NAD(P)-bd_dom_sf"/>
</dbReference>
<dbReference type="Proteomes" id="UP000013165">
    <property type="component" value="Unassembled WGS sequence"/>
</dbReference>
<keyword evidence="3" id="KW-0813">Transport</keyword>
<feature type="transmembrane region" description="Helical" evidence="1">
    <location>
        <begin position="30"/>
        <end position="61"/>
    </location>
</feature>
<dbReference type="AlphaFoldDB" id="N6VQR9"/>
<comment type="caution">
    <text evidence="3">The sequence shown here is derived from an EMBL/GenBank/DDBJ whole genome shotgun (WGS) entry which is preliminary data.</text>
</comment>
<keyword evidence="4" id="KW-1185">Reference proteome</keyword>
<evidence type="ECO:0000256" key="1">
    <source>
        <dbReference type="SAM" id="Phobius"/>
    </source>
</evidence>
<dbReference type="PATRIC" id="fig|626887.3.peg.2830"/>
<keyword evidence="3" id="KW-0407">Ion channel</keyword>
<dbReference type="SUPFAM" id="SSF81324">
    <property type="entry name" value="Voltage-gated potassium channels"/>
    <property type="match status" value="1"/>
</dbReference>
<dbReference type="HOGENOM" id="CLU_711580_0_0_6"/>
<keyword evidence="1" id="KW-1133">Transmembrane helix</keyword>
<dbReference type="InterPro" id="IPR050721">
    <property type="entry name" value="Trk_Ktr_HKT_K-transport"/>
</dbReference>
<dbReference type="STRING" id="626887.J057_14175"/>
<name>N6VQR9_9GAMM</name>
<dbReference type="Gene3D" id="3.40.50.720">
    <property type="entry name" value="NAD(P)-binding Rossmann-like Domain"/>
    <property type="match status" value="1"/>
</dbReference>
<proteinExistence type="predicted"/>
<protein>
    <submittedName>
        <fullName evidence="3">Potassium channel protein</fullName>
    </submittedName>
</protein>
<feature type="transmembrane region" description="Helical" evidence="1">
    <location>
        <begin position="81"/>
        <end position="103"/>
    </location>
</feature>